<feature type="transmembrane region" description="Helical" evidence="1">
    <location>
        <begin position="21"/>
        <end position="39"/>
    </location>
</feature>
<keyword evidence="1" id="KW-0812">Transmembrane</keyword>
<keyword evidence="1" id="KW-0472">Membrane</keyword>
<feature type="transmembrane region" description="Helical" evidence="1">
    <location>
        <begin position="45"/>
        <end position="63"/>
    </location>
</feature>
<proteinExistence type="predicted"/>
<keyword evidence="1" id="KW-1133">Transmembrane helix</keyword>
<name>A0A1N6FIH9_9MICO</name>
<organism evidence="2 3">
    <name type="scientific">Agromyces cerinus subsp. cerinus</name>
    <dbReference type="NCBI Taxonomy" id="232089"/>
    <lineage>
        <taxon>Bacteria</taxon>
        <taxon>Bacillati</taxon>
        <taxon>Actinomycetota</taxon>
        <taxon>Actinomycetes</taxon>
        <taxon>Micrococcales</taxon>
        <taxon>Microbacteriaceae</taxon>
        <taxon>Agromyces</taxon>
    </lineage>
</organism>
<dbReference type="OrthoDB" id="5076471at2"/>
<keyword evidence="3" id="KW-1185">Reference proteome</keyword>
<evidence type="ECO:0000256" key="1">
    <source>
        <dbReference type="SAM" id="Phobius"/>
    </source>
</evidence>
<dbReference type="Pfam" id="PF10823">
    <property type="entry name" value="DUF2568"/>
    <property type="match status" value="1"/>
</dbReference>
<reference evidence="3" key="1">
    <citation type="submission" date="2016-11" db="EMBL/GenBank/DDBJ databases">
        <authorList>
            <person name="Varghese N."/>
            <person name="Submissions S."/>
        </authorList>
    </citation>
    <scope>NUCLEOTIDE SEQUENCE [LARGE SCALE GENOMIC DNA]</scope>
    <source>
        <strain evidence="3">DSM 8595</strain>
    </source>
</reference>
<dbReference type="EMBL" id="FSRJ01000002">
    <property type="protein sequence ID" value="SIN95091.1"/>
    <property type="molecule type" value="Genomic_DNA"/>
</dbReference>
<dbReference type="Proteomes" id="UP000184699">
    <property type="component" value="Unassembled WGS sequence"/>
</dbReference>
<protein>
    <recommendedName>
        <fullName evidence="4">4-amino-4-deoxy-L-arabinose transferase</fullName>
    </recommendedName>
</protein>
<feature type="transmembrane region" description="Helical" evidence="1">
    <location>
        <begin position="75"/>
        <end position="93"/>
    </location>
</feature>
<evidence type="ECO:0008006" key="4">
    <source>
        <dbReference type="Google" id="ProtNLM"/>
    </source>
</evidence>
<feature type="transmembrane region" description="Helical" evidence="1">
    <location>
        <begin position="99"/>
        <end position="116"/>
    </location>
</feature>
<evidence type="ECO:0000313" key="2">
    <source>
        <dbReference type="EMBL" id="SIN95091.1"/>
    </source>
</evidence>
<sequence length="122" mass="13016">MSDAQQHEQQPKIGPNDILRFFLELFAFVSLGVWGFLAFPLPWPGVLVGIGAPLLAILAWALFVSPKAVFRIDTFGKAIVEIAVFSAAALGWWTLGQPVVAVVFAVVAAVSGIINGRKELAG</sequence>
<dbReference type="STRING" id="232089.SAMN05443544_2071"/>
<dbReference type="RefSeq" id="WP_074260191.1">
    <property type="nucleotide sequence ID" value="NZ_FSRJ01000002.1"/>
</dbReference>
<dbReference type="AlphaFoldDB" id="A0A1N6FIH9"/>
<evidence type="ECO:0000313" key="3">
    <source>
        <dbReference type="Proteomes" id="UP000184699"/>
    </source>
</evidence>
<dbReference type="InterPro" id="IPR021214">
    <property type="entry name" value="DUF2568"/>
</dbReference>
<accession>A0A1N6FIH9</accession>
<gene>
    <name evidence="2" type="ORF">SAMN05443544_2071</name>
</gene>